<keyword evidence="4 7" id="KW-0808">Transferase</keyword>
<keyword evidence="6 7" id="KW-0414">Isoprene biosynthesis</keyword>
<dbReference type="InterPro" id="IPR004360">
    <property type="entry name" value="Glyas_Fos-R_dOase_dom"/>
</dbReference>
<dbReference type="Gene3D" id="3.90.550.10">
    <property type="entry name" value="Spore Coat Polysaccharide Biosynthesis Protein SpsA, Chain A"/>
    <property type="match status" value="1"/>
</dbReference>
<keyword evidence="10" id="KW-1185">Reference proteome</keyword>
<sequence>MTNPSMFAVGVEPRFFALVPCAGTGSRSGSFNPKQYEPVAGQPLVSHTLEALARVPGLTATLVVVAPDDTQFEEDLPGRVGDALWLAKVGGATRAETVANGLNELRARGAQPHDWVLVHDAARCLLKPEWVLRLMAECRDDEVGGLLALPLADTLKSEAAGRATATIDRNAKWTAQTPQMFRLGLLAPALAFAGDKVTDEASAVEALGHQPRLVRGDWENLKVTFPGDFLLAERLLATQRRGAEIRAVVPARDFATTLQFYLDIGFEREFVHTQMAGLKLGSAAFLLQQAEDTTRTQHTVMHLTVDNLEAFWGRLQQAGIDARYGVSVAPPQQRPWGLVDMSLTDPSGVLWRIAQRMEAVE</sequence>
<proteinExistence type="inferred from homology"/>
<evidence type="ECO:0000256" key="1">
    <source>
        <dbReference type="ARBA" id="ARBA00001282"/>
    </source>
</evidence>
<dbReference type="EMBL" id="JAAGOH010000004">
    <property type="protein sequence ID" value="NDY90538.1"/>
    <property type="molecule type" value="Genomic_DNA"/>
</dbReference>
<dbReference type="InterPro" id="IPR029068">
    <property type="entry name" value="Glyas_Bleomycin-R_OHBP_Dase"/>
</dbReference>
<evidence type="ECO:0000256" key="3">
    <source>
        <dbReference type="ARBA" id="ARBA00009789"/>
    </source>
</evidence>
<dbReference type="InterPro" id="IPR037523">
    <property type="entry name" value="VOC_core"/>
</dbReference>
<organism evidence="9 10">
    <name type="scientific">Ideonella livida</name>
    <dbReference type="NCBI Taxonomy" id="2707176"/>
    <lineage>
        <taxon>Bacteria</taxon>
        <taxon>Pseudomonadati</taxon>
        <taxon>Pseudomonadota</taxon>
        <taxon>Betaproteobacteria</taxon>
        <taxon>Burkholderiales</taxon>
        <taxon>Sphaerotilaceae</taxon>
        <taxon>Ideonella</taxon>
    </lineage>
</organism>
<feature type="site" description="Positions MEP for the nucleophilic attack" evidence="7">
    <location>
        <position position="222"/>
    </location>
</feature>
<comment type="pathway">
    <text evidence="2 7">Isoprenoid biosynthesis; isopentenyl diphosphate biosynthesis via DXP pathway; isopentenyl diphosphate from 1-deoxy-D-xylulose 5-phosphate: step 2/6.</text>
</comment>
<dbReference type="SUPFAM" id="SSF54593">
    <property type="entry name" value="Glyoxalase/Bleomycin resistance protein/Dihydroxybiphenyl dioxygenase"/>
    <property type="match status" value="1"/>
</dbReference>
<dbReference type="CDD" id="cd02516">
    <property type="entry name" value="CDP-ME_synthetase"/>
    <property type="match status" value="1"/>
</dbReference>
<evidence type="ECO:0000256" key="5">
    <source>
        <dbReference type="ARBA" id="ARBA00022695"/>
    </source>
</evidence>
<feature type="site" description="Transition state stabilizer" evidence="7">
    <location>
        <position position="34"/>
    </location>
</feature>
<dbReference type="InterPro" id="IPR018294">
    <property type="entry name" value="ISPD_synthase_CS"/>
</dbReference>
<accession>A0A7C9THN6</accession>
<comment type="caution">
    <text evidence="9">The sequence shown here is derived from an EMBL/GenBank/DDBJ whole genome shotgun (WGS) entry which is preliminary data.</text>
</comment>
<evidence type="ECO:0000259" key="8">
    <source>
        <dbReference type="PROSITE" id="PS51819"/>
    </source>
</evidence>
<keyword evidence="5 7" id="KW-0548">Nucleotidyltransferase</keyword>
<evidence type="ECO:0000256" key="4">
    <source>
        <dbReference type="ARBA" id="ARBA00022679"/>
    </source>
</evidence>
<dbReference type="AlphaFoldDB" id="A0A7C9THN6"/>
<dbReference type="InterPro" id="IPR050088">
    <property type="entry name" value="IspD/TarI_cytidylyltransf_bact"/>
</dbReference>
<dbReference type="GO" id="GO:0019288">
    <property type="term" value="P:isopentenyl diphosphate biosynthetic process, methylerythritol 4-phosphate pathway"/>
    <property type="evidence" value="ECO:0007669"/>
    <property type="project" value="UniProtKB-UniRule"/>
</dbReference>
<dbReference type="RefSeq" id="WP_163456398.1">
    <property type="nucleotide sequence ID" value="NZ_JAAGOH010000004.1"/>
</dbReference>
<dbReference type="InterPro" id="IPR029044">
    <property type="entry name" value="Nucleotide-diphossugar_trans"/>
</dbReference>
<dbReference type="GO" id="GO:0050518">
    <property type="term" value="F:2-C-methyl-D-erythritol 4-phosphate cytidylyltransferase activity"/>
    <property type="evidence" value="ECO:0007669"/>
    <property type="project" value="UniProtKB-UniRule"/>
</dbReference>
<dbReference type="UniPathway" id="UPA00056">
    <property type="reaction ID" value="UER00093"/>
</dbReference>
<dbReference type="PROSITE" id="PS51819">
    <property type="entry name" value="VOC"/>
    <property type="match status" value="1"/>
</dbReference>
<evidence type="ECO:0000256" key="6">
    <source>
        <dbReference type="ARBA" id="ARBA00023229"/>
    </source>
</evidence>
<dbReference type="PANTHER" id="PTHR32125">
    <property type="entry name" value="2-C-METHYL-D-ERYTHRITOL 4-PHOSPHATE CYTIDYLYLTRANSFERASE, CHLOROPLASTIC"/>
    <property type="match status" value="1"/>
</dbReference>
<dbReference type="InterPro" id="IPR034683">
    <property type="entry name" value="IspD/TarI"/>
</dbReference>
<evidence type="ECO:0000313" key="10">
    <source>
        <dbReference type="Proteomes" id="UP000484255"/>
    </source>
</evidence>
<comment type="similarity">
    <text evidence="3 7">Belongs to the IspD/TarI cytidylyltransferase family. IspD subfamily.</text>
</comment>
<protein>
    <recommendedName>
        <fullName evidence="7">2-C-methyl-D-erythritol 4-phosphate cytidylyltransferase</fullName>
        <ecNumber evidence="7">2.7.7.60</ecNumber>
    </recommendedName>
    <alternativeName>
        <fullName evidence="7">4-diphosphocytidyl-2C-methyl-D-erythritol synthase</fullName>
    </alternativeName>
    <alternativeName>
        <fullName evidence="7">MEP cytidylyltransferase</fullName>
        <shortName evidence="7">MCT</shortName>
    </alternativeName>
</protein>
<feature type="domain" description="VOC" evidence="8">
    <location>
        <begin position="242"/>
        <end position="356"/>
    </location>
</feature>
<feature type="site" description="Transition state stabilizer" evidence="7">
    <location>
        <position position="27"/>
    </location>
</feature>
<dbReference type="PROSITE" id="PS01295">
    <property type="entry name" value="ISPD"/>
    <property type="match status" value="1"/>
</dbReference>
<dbReference type="FunFam" id="3.90.550.10:FF:000003">
    <property type="entry name" value="2-C-methyl-D-erythritol 4-phosphate cytidylyltransferase"/>
    <property type="match status" value="1"/>
</dbReference>
<dbReference type="Pfam" id="PF00903">
    <property type="entry name" value="Glyoxalase"/>
    <property type="match status" value="1"/>
</dbReference>
<dbReference type="Pfam" id="PF01128">
    <property type="entry name" value="IspD"/>
    <property type="match status" value="1"/>
</dbReference>
<feature type="site" description="Positions MEP for the nucleophilic attack" evidence="7">
    <location>
        <position position="169"/>
    </location>
</feature>
<evidence type="ECO:0000256" key="2">
    <source>
        <dbReference type="ARBA" id="ARBA00004787"/>
    </source>
</evidence>
<dbReference type="NCBIfam" id="TIGR00453">
    <property type="entry name" value="ispD"/>
    <property type="match status" value="1"/>
</dbReference>
<comment type="function">
    <text evidence="7">Catalyzes the formation of 4-diphosphocytidyl-2-C-methyl-D-erythritol from CTP and 2-C-methyl-D-erythritol 4-phosphate (MEP).</text>
</comment>
<dbReference type="EC" id="2.7.7.60" evidence="7"/>
<dbReference type="Proteomes" id="UP000484255">
    <property type="component" value="Unassembled WGS sequence"/>
</dbReference>
<dbReference type="InterPro" id="IPR001228">
    <property type="entry name" value="IspD"/>
</dbReference>
<reference evidence="9 10" key="1">
    <citation type="submission" date="2020-02" db="EMBL/GenBank/DDBJ databases">
        <title>Ideonella bacterium strain TBM-1.</title>
        <authorList>
            <person name="Chen W.-M."/>
        </authorList>
    </citation>
    <scope>NUCLEOTIDE SEQUENCE [LARGE SCALE GENOMIC DNA]</scope>
    <source>
        <strain evidence="9 10">TBM-1</strain>
    </source>
</reference>
<dbReference type="SUPFAM" id="SSF53448">
    <property type="entry name" value="Nucleotide-diphospho-sugar transferases"/>
    <property type="match status" value="1"/>
</dbReference>
<name>A0A7C9THN6_9BURK</name>
<evidence type="ECO:0000313" key="9">
    <source>
        <dbReference type="EMBL" id="NDY90538.1"/>
    </source>
</evidence>
<evidence type="ECO:0000256" key="7">
    <source>
        <dbReference type="HAMAP-Rule" id="MF_00108"/>
    </source>
</evidence>
<dbReference type="Gene3D" id="3.10.180.10">
    <property type="entry name" value="2,3-Dihydroxybiphenyl 1,2-Dioxygenase, domain 1"/>
    <property type="match status" value="1"/>
</dbReference>
<dbReference type="HAMAP" id="MF_00108">
    <property type="entry name" value="IspD"/>
    <property type="match status" value="1"/>
</dbReference>
<comment type="catalytic activity">
    <reaction evidence="1 7">
        <text>2-C-methyl-D-erythritol 4-phosphate + CTP + H(+) = 4-CDP-2-C-methyl-D-erythritol + diphosphate</text>
        <dbReference type="Rhea" id="RHEA:13429"/>
        <dbReference type="ChEBI" id="CHEBI:15378"/>
        <dbReference type="ChEBI" id="CHEBI:33019"/>
        <dbReference type="ChEBI" id="CHEBI:37563"/>
        <dbReference type="ChEBI" id="CHEBI:57823"/>
        <dbReference type="ChEBI" id="CHEBI:58262"/>
        <dbReference type="EC" id="2.7.7.60"/>
    </reaction>
</comment>
<gene>
    <name evidence="7" type="primary">ispD</name>
    <name evidence="9" type="ORF">G3A44_04915</name>
</gene>
<dbReference type="PANTHER" id="PTHR32125:SF4">
    <property type="entry name" value="2-C-METHYL-D-ERYTHRITOL 4-PHOSPHATE CYTIDYLYLTRANSFERASE, CHLOROPLASTIC"/>
    <property type="match status" value="1"/>
</dbReference>